<dbReference type="AlphaFoldDB" id="A0A916UD34"/>
<evidence type="ECO:0000313" key="2">
    <source>
        <dbReference type="Proteomes" id="UP000651668"/>
    </source>
</evidence>
<comment type="caution">
    <text evidence="1">The sequence shown here is derived from an EMBL/GenBank/DDBJ whole genome shotgun (WGS) entry which is preliminary data.</text>
</comment>
<protein>
    <submittedName>
        <fullName evidence="1">Uncharacterized protein</fullName>
    </submittedName>
</protein>
<dbReference type="EMBL" id="BMIL01000006">
    <property type="protein sequence ID" value="GGC66612.1"/>
    <property type="molecule type" value="Genomic_DNA"/>
</dbReference>
<gene>
    <name evidence="1" type="ORF">GCM10011387_20030</name>
</gene>
<evidence type="ECO:0000313" key="1">
    <source>
        <dbReference type="EMBL" id="GGC66612.1"/>
    </source>
</evidence>
<organism evidence="1 2">
    <name type="scientific">Pedobacter quisquiliarum</name>
    <dbReference type="NCBI Taxonomy" id="1834438"/>
    <lineage>
        <taxon>Bacteria</taxon>
        <taxon>Pseudomonadati</taxon>
        <taxon>Bacteroidota</taxon>
        <taxon>Sphingobacteriia</taxon>
        <taxon>Sphingobacteriales</taxon>
        <taxon>Sphingobacteriaceae</taxon>
        <taxon>Pedobacter</taxon>
    </lineage>
</organism>
<reference evidence="1" key="2">
    <citation type="submission" date="2020-09" db="EMBL/GenBank/DDBJ databases">
        <authorList>
            <person name="Sun Q."/>
            <person name="Zhou Y."/>
        </authorList>
    </citation>
    <scope>NUCLEOTIDE SEQUENCE</scope>
    <source>
        <strain evidence="1">CGMCC 1.15343</strain>
    </source>
</reference>
<dbReference type="Proteomes" id="UP000651668">
    <property type="component" value="Unassembled WGS sequence"/>
</dbReference>
<proteinExistence type="predicted"/>
<sequence length="103" mass="11341">MFNVINPEPMKKIKLFSAADITTLQAQINDWLAMHKDAHILESSITSLAAPAGALTDAAQKGEYAFYFLYTPATEREEESVIAATKQLPEELTQAINNITEAN</sequence>
<accession>A0A916UD34</accession>
<reference evidence="1" key="1">
    <citation type="journal article" date="2014" name="Int. J. Syst. Evol. Microbiol.">
        <title>Complete genome sequence of Corynebacterium casei LMG S-19264T (=DSM 44701T), isolated from a smear-ripened cheese.</title>
        <authorList>
            <consortium name="US DOE Joint Genome Institute (JGI-PGF)"/>
            <person name="Walter F."/>
            <person name="Albersmeier A."/>
            <person name="Kalinowski J."/>
            <person name="Ruckert C."/>
        </authorList>
    </citation>
    <scope>NUCLEOTIDE SEQUENCE</scope>
    <source>
        <strain evidence="1">CGMCC 1.15343</strain>
    </source>
</reference>
<name>A0A916UD34_9SPHI</name>
<keyword evidence="2" id="KW-1185">Reference proteome</keyword>